<dbReference type="SUPFAM" id="SSF46785">
    <property type="entry name" value="Winged helix' DNA-binding domain"/>
    <property type="match status" value="1"/>
</dbReference>
<dbReference type="RefSeq" id="WP_170854190.1">
    <property type="nucleotide sequence ID" value="NZ_FOFA01000008.1"/>
</dbReference>
<evidence type="ECO:0000256" key="3">
    <source>
        <dbReference type="ARBA" id="ARBA00023163"/>
    </source>
</evidence>
<organism evidence="5 6">
    <name type="scientific">Microlunatus flavus</name>
    <dbReference type="NCBI Taxonomy" id="1036181"/>
    <lineage>
        <taxon>Bacteria</taxon>
        <taxon>Bacillati</taxon>
        <taxon>Actinomycetota</taxon>
        <taxon>Actinomycetes</taxon>
        <taxon>Propionibacteriales</taxon>
        <taxon>Propionibacteriaceae</taxon>
        <taxon>Microlunatus</taxon>
    </lineage>
</organism>
<dbReference type="InterPro" id="IPR036388">
    <property type="entry name" value="WH-like_DNA-bd_sf"/>
</dbReference>
<dbReference type="PANTHER" id="PTHR34580:SF3">
    <property type="entry name" value="PROTEIN PAFB"/>
    <property type="match status" value="1"/>
</dbReference>
<keyword evidence="3" id="KW-0804">Transcription</keyword>
<dbReference type="GO" id="GO:0003700">
    <property type="term" value="F:DNA-binding transcription factor activity"/>
    <property type="evidence" value="ECO:0007669"/>
    <property type="project" value="InterPro"/>
</dbReference>
<reference evidence="6" key="1">
    <citation type="submission" date="2016-10" db="EMBL/GenBank/DDBJ databases">
        <authorList>
            <person name="Varghese N."/>
            <person name="Submissions S."/>
        </authorList>
    </citation>
    <scope>NUCLEOTIDE SEQUENCE [LARGE SCALE GENOMIC DNA]</scope>
    <source>
        <strain evidence="6">CGMCC 4.6856</strain>
    </source>
</reference>
<dbReference type="PROSITE" id="PS52050">
    <property type="entry name" value="WYL"/>
    <property type="match status" value="1"/>
</dbReference>
<name>A0A1H9KTY6_9ACTN</name>
<proteinExistence type="predicted"/>
<dbReference type="GO" id="GO:0003677">
    <property type="term" value="F:DNA binding"/>
    <property type="evidence" value="ECO:0007669"/>
    <property type="project" value="UniProtKB-KW"/>
</dbReference>
<dbReference type="Pfam" id="PF08279">
    <property type="entry name" value="HTH_11"/>
    <property type="match status" value="1"/>
</dbReference>
<dbReference type="Proteomes" id="UP000198504">
    <property type="component" value="Unassembled WGS sequence"/>
</dbReference>
<dbReference type="InterPro" id="IPR026881">
    <property type="entry name" value="WYL_dom"/>
</dbReference>
<evidence type="ECO:0000313" key="6">
    <source>
        <dbReference type="Proteomes" id="UP000198504"/>
    </source>
</evidence>
<dbReference type="InterPro" id="IPR001034">
    <property type="entry name" value="DeoR_HTH"/>
</dbReference>
<dbReference type="InterPro" id="IPR018356">
    <property type="entry name" value="Tscrpt_reg_HTH_DeoR_CS"/>
</dbReference>
<evidence type="ECO:0000313" key="5">
    <source>
        <dbReference type="EMBL" id="SER02681.1"/>
    </source>
</evidence>
<evidence type="ECO:0000259" key="4">
    <source>
        <dbReference type="PROSITE" id="PS51000"/>
    </source>
</evidence>
<dbReference type="STRING" id="1036181.SAMN05421756_10817"/>
<keyword evidence="6" id="KW-1185">Reference proteome</keyword>
<gene>
    <name evidence="5" type="ORF">SAMN05421756_10817</name>
</gene>
<keyword evidence="2" id="KW-0238">DNA-binding</keyword>
<evidence type="ECO:0000256" key="1">
    <source>
        <dbReference type="ARBA" id="ARBA00023015"/>
    </source>
</evidence>
<dbReference type="PANTHER" id="PTHR34580">
    <property type="match status" value="1"/>
</dbReference>
<dbReference type="PROSITE" id="PS51000">
    <property type="entry name" value="HTH_DEOR_2"/>
    <property type="match status" value="1"/>
</dbReference>
<dbReference type="InterPro" id="IPR013196">
    <property type="entry name" value="HTH_11"/>
</dbReference>
<dbReference type="EMBL" id="FOFA01000008">
    <property type="protein sequence ID" value="SER02681.1"/>
    <property type="molecule type" value="Genomic_DNA"/>
</dbReference>
<protein>
    <submittedName>
        <fullName evidence="5">HTH domain-containing protein</fullName>
    </submittedName>
</protein>
<dbReference type="PROSITE" id="PS00894">
    <property type="entry name" value="HTH_DEOR_1"/>
    <property type="match status" value="1"/>
</dbReference>
<dbReference type="InterPro" id="IPR036390">
    <property type="entry name" value="WH_DNA-bd_sf"/>
</dbReference>
<evidence type="ECO:0000256" key="2">
    <source>
        <dbReference type="ARBA" id="ARBA00023125"/>
    </source>
</evidence>
<keyword evidence="1" id="KW-0805">Transcription regulation</keyword>
<dbReference type="Pfam" id="PF13280">
    <property type="entry name" value="WYL"/>
    <property type="match status" value="1"/>
</dbReference>
<dbReference type="InterPro" id="IPR051534">
    <property type="entry name" value="CBASS_pafABC_assoc_protein"/>
</dbReference>
<sequence>MPTTSRRLLTLLSLLQARRDWPGSLLADRLDVSPRTVRRDVDRLRELGYPITAVKGPDGGYRLGRGADLPPLLLDDDQAVALAVALQTLAGAGAGLEEAAARALVTVRQVLPARLRRRVETVRVETLASPGRGSGTDPATLATVGAAVHASEVLRFDYATPGREADEPGPARRAEPYAVVAAGGRHYLLAWDLDREDWRTFRLDRLRPRSPGGPRFRRREVPGGDAAAFVAGRFRGTDGSTSDWPCRGEVLVDLPLADVAPYAGDGWVEAVSATRCRLVLGAWSWPALAARLGQLDAEVEVVGPEPLRAAFGLLAERFGRTASTPVPSVRSQGPPAL</sequence>
<accession>A0A1H9KTY6</accession>
<dbReference type="AlphaFoldDB" id="A0A1H9KTY6"/>
<dbReference type="Gene3D" id="1.10.10.10">
    <property type="entry name" value="Winged helix-like DNA-binding domain superfamily/Winged helix DNA-binding domain"/>
    <property type="match status" value="1"/>
</dbReference>
<feature type="domain" description="HTH deoR-type" evidence="4">
    <location>
        <begin position="4"/>
        <end position="63"/>
    </location>
</feature>